<evidence type="ECO:0000256" key="9">
    <source>
        <dbReference type="SAM" id="Phobius"/>
    </source>
</evidence>
<keyword evidence="7 9" id="KW-0472">Membrane</keyword>
<dbReference type="Pfam" id="PF13520">
    <property type="entry name" value="AA_permease_2"/>
    <property type="match status" value="1"/>
</dbReference>
<evidence type="ECO:0000256" key="2">
    <source>
        <dbReference type="ARBA" id="ARBA00022448"/>
    </source>
</evidence>
<dbReference type="FunFam" id="1.20.1740.10:FF:000041">
    <property type="entry name" value="Amino acid permease, putative"/>
    <property type="match status" value="1"/>
</dbReference>
<comment type="caution">
    <text evidence="10">The sequence shown here is derived from an EMBL/GenBank/DDBJ whole genome shotgun (WGS) entry which is preliminary data.</text>
</comment>
<comment type="subcellular location">
    <subcellularLocation>
        <location evidence="1">Cell membrane</location>
        <topology evidence="1">Multi-pass membrane protein</topology>
    </subcellularLocation>
</comment>
<dbReference type="InterPro" id="IPR002293">
    <property type="entry name" value="AA/rel_permease1"/>
</dbReference>
<keyword evidence="5" id="KW-0769">Symport</keyword>
<dbReference type="PIRSF" id="PIRSF006060">
    <property type="entry name" value="AA_transporter"/>
    <property type="match status" value="1"/>
</dbReference>
<feature type="transmembrane region" description="Helical" evidence="9">
    <location>
        <begin position="426"/>
        <end position="445"/>
    </location>
</feature>
<evidence type="ECO:0000256" key="7">
    <source>
        <dbReference type="ARBA" id="ARBA00023136"/>
    </source>
</evidence>
<dbReference type="Gramene" id="Manes.03G085400.1.v8.1">
    <property type="protein sequence ID" value="Manes.03G085400.1.v8.1.CDS.1"/>
    <property type="gene ID" value="Manes.03G085400.v8.1"/>
</dbReference>
<comment type="similarity">
    <text evidence="8">Belongs to the amino acid-polyamine-organocation (APC) superfamily. Polyamine:cation symporter (PHS) (TC 2.A.3.12) family.</text>
</comment>
<feature type="transmembrane region" description="Helical" evidence="9">
    <location>
        <begin position="56"/>
        <end position="76"/>
    </location>
</feature>
<dbReference type="GO" id="GO:0005886">
    <property type="term" value="C:plasma membrane"/>
    <property type="evidence" value="ECO:0007669"/>
    <property type="project" value="UniProtKB-SubCell"/>
</dbReference>
<dbReference type="OrthoDB" id="5982228at2759"/>
<dbReference type="Gene3D" id="1.20.1740.10">
    <property type="entry name" value="Amino acid/polyamine transporter I"/>
    <property type="match status" value="1"/>
</dbReference>
<dbReference type="EMBL" id="CM004389">
    <property type="protein sequence ID" value="OAY54573.1"/>
    <property type="molecule type" value="Genomic_DNA"/>
</dbReference>
<evidence type="ECO:0000256" key="8">
    <source>
        <dbReference type="ARBA" id="ARBA00024041"/>
    </source>
</evidence>
<evidence type="ECO:0000256" key="3">
    <source>
        <dbReference type="ARBA" id="ARBA00022475"/>
    </source>
</evidence>
<evidence type="ECO:0000256" key="5">
    <source>
        <dbReference type="ARBA" id="ARBA00022847"/>
    </source>
</evidence>
<dbReference type="PANTHER" id="PTHR45826:SF8">
    <property type="entry name" value="CATIONIC AMINO ACID TRANSPORTER"/>
    <property type="match status" value="1"/>
</dbReference>
<organism evidence="10 11">
    <name type="scientific">Manihot esculenta</name>
    <name type="common">Cassava</name>
    <name type="synonym">Jatropha manihot</name>
    <dbReference type="NCBI Taxonomy" id="3983"/>
    <lineage>
        <taxon>Eukaryota</taxon>
        <taxon>Viridiplantae</taxon>
        <taxon>Streptophyta</taxon>
        <taxon>Embryophyta</taxon>
        <taxon>Tracheophyta</taxon>
        <taxon>Spermatophyta</taxon>
        <taxon>Magnoliopsida</taxon>
        <taxon>eudicotyledons</taxon>
        <taxon>Gunneridae</taxon>
        <taxon>Pentapetalae</taxon>
        <taxon>rosids</taxon>
        <taxon>fabids</taxon>
        <taxon>Malpighiales</taxon>
        <taxon>Euphorbiaceae</taxon>
        <taxon>Crotonoideae</taxon>
        <taxon>Manihoteae</taxon>
        <taxon>Manihot</taxon>
    </lineage>
</organism>
<feature type="transmembrane region" description="Helical" evidence="9">
    <location>
        <begin position="360"/>
        <end position="382"/>
    </location>
</feature>
<feature type="transmembrane region" description="Helical" evidence="9">
    <location>
        <begin position="88"/>
        <end position="105"/>
    </location>
</feature>
<gene>
    <name evidence="10" type="ORF">MANES_03G085400v8</name>
</gene>
<dbReference type="GO" id="GO:0015203">
    <property type="term" value="F:polyamine transmembrane transporter activity"/>
    <property type="evidence" value="ECO:0007669"/>
    <property type="project" value="UniProtKB-ARBA"/>
</dbReference>
<name>A0A2C9W5R4_MANES</name>
<keyword evidence="11" id="KW-1185">Reference proteome</keyword>
<evidence type="ECO:0008006" key="12">
    <source>
        <dbReference type="Google" id="ProtNLM"/>
    </source>
</evidence>
<feature type="transmembrane region" description="Helical" evidence="9">
    <location>
        <begin position="26"/>
        <end position="44"/>
    </location>
</feature>
<accession>A0A2C9W5R4</accession>
<keyword evidence="2" id="KW-0813">Transport</keyword>
<evidence type="ECO:0000313" key="11">
    <source>
        <dbReference type="Proteomes" id="UP000091857"/>
    </source>
</evidence>
<reference evidence="11" key="1">
    <citation type="journal article" date="2016" name="Nat. Biotechnol.">
        <title>Sequencing wild and cultivated cassava and related species reveals extensive interspecific hybridization and genetic diversity.</title>
        <authorList>
            <person name="Bredeson J.V."/>
            <person name="Lyons J.B."/>
            <person name="Prochnik S.E."/>
            <person name="Wu G.A."/>
            <person name="Ha C.M."/>
            <person name="Edsinger-Gonzales E."/>
            <person name="Grimwood J."/>
            <person name="Schmutz J."/>
            <person name="Rabbi I.Y."/>
            <person name="Egesi C."/>
            <person name="Nauluvula P."/>
            <person name="Lebot V."/>
            <person name="Ndunguru J."/>
            <person name="Mkamilo G."/>
            <person name="Bart R.S."/>
            <person name="Setter T.L."/>
            <person name="Gleadow R.M."/>
            <person name="Kulakow P."/>
            <person name="Ferguson M.E."/>
            <person name="Rounsley S."/>
            <person name="Rokhsar D.S."/>
        </authorList>
    </citation>
    <scope>NUCLEOTIDE SEQUENCE [LARGE SCALE GENOMIC DNA]</scope>
    <source>
        <strain evidence="11">cv. AM560-2</strain>
    </source>
</reference>
<evidence type="ECO:0000256" key="1">
    <source>
        <dbReference type="ARBA" id="ARBA00004651"/>
    </source>
</evidence>
<keyword evidence="3" id="KW-1003">Cell membrane</keyword>
<feature type="transmembrane region" description="Helical" evidence="9">
    <location>
        <begin position="336"/>
        <end position="354"/>
    </location>
</feature>
<evidence type="ECO:0000256" key="4">
    <source>
        <dbReference type="ARBA" id="ARBA00022692"/>
    </source>
</evidence>
<dbReference type="PANTHER" id="PTHR45826">
    <property type="entry name" value="POLYAMINE TRANSPORTER PUT1"/>
    <property type="match status" value="1"/>
</dbReference>
<dbReference type="InterPro" id="IPR044566">
    <property type="entry name" value="RMV1-like"/>
</dbReference>
<proteinExistence type="inferred from homology"/>
<keyword evidence="6 9" id="KW-1133">Transmembrane helix</keyword>
<sequence>MQNPPKSPDHMSRELPITTVNLPKKLTLVPLIFLIYFEVAGGPYGEEPAVQAAGPLYALLGFLIFPFIWSIPEALITAELSTAYPGNGGFVIWADSAFGPFFGSLMGAWKFLSGVINIAAFPVLCIDYLEKVLPALDSGWPRKFAVLMSTLILSFLNYTGLAIVGYVAVVLGIVSLSPFIIMSLIAIPKIRPHRWLSLGQKGVKKDWTLFFNTLFWNLNFWDNVSTLAGEVDKPHKTFPVALLVAVIFTCVSYLIPLFAVTGAVSVAQTEWESGFHATAAEMIAGKWLKYWIEIGAVLSAIGLFEAQLSSSAYQLLGMADLGFLPTIFAKRSKWFNTPWVGILLSTLITIGVSYMNFADIISSANFLYSLGMLLEFSSFLWLRMKMPGLKRPYRIPLKLPGLVIMCLIPSGFLVLIMVIATKTVYLVSGLMTVGAIVWYFLTKFCKSKKLLKYRSAEAEAEAVE</sequence>
<dbReference type="AlphaFoldDB" id="A0A2C9W5R4"/>
<keyword evidence="4 9" id="KW-0812">Transmembrane</keyword>
<feature type="transmembrane region" description="Helical" evidence="9">
    <location>
        <begin position="240"/>
        <end position="266"/>
    </location>
</feature>
<dbReference type="Proteomes" id="UP000091857">
    <property type="component" value="Chromosome 3"/>
</dbReference>
<evidence type="ECO:0000256" key="6">
    <source>
        <dbReference type="ARBA" id="ARBA00022989"/>
    </source>
</evidence>
<protein>
    <recommendedName>
        <fullName evidence="12">Amino acid permease/ SLC12A domain-containing protein</fullName>
    </recommendedName>
</protein>
<dbReference type="GO" id="GO:0015293">
    <property type="term" value="F:symporter activity"/>
    <property type="evidence" value="ECO:0007669"/>
    <property type="project" value="UniProtKB-KW"/>
</dbReference>
<evidence type="ECO:0000313" key="10">
    <source>
        <dbReference type="EMBL" id="OAY54573.1"/>
    </source>
</evidence>
<dbReference type="STRING" id="3983.A0A2C9W5R4"/>
<feature type="transmembrane region" description="Helical" evidence="9">
    <location>
        <begin position="402"/>
        <end position="420"/>
    </location>
</feature>